<feature type="transmembrane region" description="Helical" evidence="1">
    <location>
        <begin position="6"/>
        <end position="24"/>
    </location>
</feature>
<evidence type="ECO:0000313" key="3">
    <source>
        <dbReference type="Proteomes" id="UP001166784"/>
    </source>
</evidence>
<evidence type="ECO:0000313" key="2">
    <source>
        <dbReference type="EMBL" id="MCH6163878.1"/>
    </source>
</evidence>
<comment type="caution">
    <text evidence="2">The sequence shown here is derived from an EMBL/GenBank/DDBJ whole genome shotgun (WGS) entry which is preliminary data.</text>
</comment>
<evidence type="ECO:0000256" key="1">
    <source>
        <dbReference type="SAM" id="Phobius"/>
    </source>
</evidence>
<organism evidence="2 3">
    <name type="scientific">Streptomyces marispadix</name>
    <dbReference type="NCBI Taxonomy" id="2922868"/>
    <lineage>
        <taxon>Bacteria</taxon>
        <taxon>Bacillati</taxon>
        <taxon>Actinomycetota</taxon>
        <taxon>Actinomycetes</taxon>
        <taxon>Kitasatosporales</taxon>
        <taxon>Streptomycetaceae</taxon>
        <taxon>Streptomyces</taxon>
    </lineage>
</organism>
<gene>
    <name evidence="2" type="ORF">MMA15_26810</name>
</gene>
<name>A0ABS9T5Q2_9ACTN</name>
<proteinExistence type="predicted"/>
<keyword evidence="3" id="KW-1185">Reference proteome</keyword>
<dbReference type="RefSeq" id="WP_241062741.1">
    <property type="nucleotide sequence ID" value="NZ_JAKWJU010000002.1"/>
</dbReference>
<keyword evidence="1" id="KW-1133">Transmembrane helix</keyword>
<reference evidence="2" key="2">
    <citation type="journal article" date="2023" name="Int. J. Syst. Evol. Microbiol.">
        <title>Streptomyces marispadix sp. nov., isolated from marine beach sediment of the Northern Coast of Portugal.</title>
        <authorList>
            <person name="dos Santos J.D.N."/>
            <person name="Vitorino I.R."/>
            <person name="Kallscheuer N."/>
            <person name="Srivastava A."/>
            <person name="Krautwurst S."/>
            <person name="Marz M."/>
            <person name="Jogler C."/>
            <person name="Lobo Da Cunha A."/>
            <person name="Catita J."/>
            <person name="Goncalves H."/>
            <person name="Gonzalez I."/>
            <person name="Reyes F."/>
            <person name="Lage O.M."/>
        </authorList>
    </citation>
    <scope>NUCLEOTIDE SEQUENCE</scope>
    <source>
        <strain evidence="2">M600PL45_2</strain>
    </source>
</reference>
<dbReference type="EMBL" id="JAKWJU010000002">
    <property type="protein sequence ID" value="MCH6163878.1"/>
    <property type="molecule type" value="Genomic_DNA"/>
</dbReference>
<accession>A0ABS9T5Q2</accession>
<dbReference type="Proteomes" id="UP001166784">
    <property type="component" value="Unassembled WGS sequence"/>
</dbReference>
<reference evidence="2" key="1">
    <citation type="submission" date="2022-03" db="EMBL/GenBank/DDBJ databases">
        <authorList>
            <person name="Santos J.D.N."/>
            <person name="Kallscheuer N."/>
            <person name="Jogler C."/>
            <person name="Lage O.M."/>
        </authorList>
    </citation>
    <scope>NUCLEOTIDE SEQUENCE</scope>
    <source>
        <strain evidence="2">M600PL45_2</strain>
    </source>
</reference>
<keyword evidence="1" id="KW-0812">Transmembrane</keyword>
<sequence length="57" mass="5774">MHGGLPFIGVSVLVYGLVGAFAIARETLRRCGRRRTAVPLEAPGAGGAAAAVRGVRA</sequence>
<keyword evidence="1" id="KW-0472">Membrane</keyword>
<protein>
    <submittedName>
        <fullName evidence="2">Uncharacterized protein</fullName>
    </submittedName>
</protein>